<reference evidence="1" key="2">
    <citation type="journal article" date="2022" name="New Phytol.">
        <title>Evolutionary transition to the ectomycorrhizal habit in the genomes of a hyperdiverse lineage of mushroom-forming fungi.</title>
        <authorList>
            <person name="Looney B."/>
            <person name="Miyauchi S."/>
            <person name="Morin E."/>
            <person name="Drula E."/>
            <person name="Courty P.E."/>
            <person name="Kohler A."/>
            <person name="Kuo A."/>
            <person name="LaButti K."/>
            <person name="Pangilinan J."/>
            <person name="Lipzen A."/>
            <person name="Riley R."/>
            <person name="Andreopoulos W."/>
            <person name="He G."/>
            <person name="Johnson J."/>
            <person name="Nolan M."/>
            <person name="Tritt A."/>
            <person name="Barry K.W."/>
            <person name="Grigoriev I.V."/>
            <person name="Nagy L.G."/>
            <person name="Hibbett D."/>
            <person name="Henrissat B."/>
            <person name="Matheny P.B."/>
            <person name="Labbe J."/>
            <person name="Martin F.M."/>
        </authorList>
    </citation>
    <scope>NUCLEOTIDE SEQUENCE</scope>
    <source>
        <strain evidence="1">EC-137</strain>
    </source>
</reference>
<keyword evidence="2" id="KW-1185">Reference proteome</keyword>
<accession>A0ACB8QAK0</accession>
<evidence type="ECO:0000313" key="1">
    <source>
        <dbReference type="EMBL" id="KAI0028585.1"/>
    </source>
</evidence>
<name>A0ACB8QAK0_9AGAM</name>
<dbReference type="Proteomes" id="UP000814128">
    <property type="component" value="Unassembled WGS sequence"/>
</dbReference>
<proteinExistence type="predicted"/>
<evidence type="ECO:0000313" key="2">
    <source>
        <dbReference type="Proteomes" id="UP000814128"/>
    </source>
</evidence>
<organism evidence="1 2">
    <name type="scientific">Vararia minispora EC-137</name>
    <dbReference type="NCBI Taxonomy" id="1314806"/>
    <lineage>
        <taxon>Eukaryota</taxon>
        <taxon>Fungi</taxon>
        <taxon>Dikarya</taxon>
        <taxon>Basidiomycota</taxon>
        <taxon>Agaricomycotina</taxon>
        <taxon>Agaricomycetes</taxon>
        <taxon>Russulales</taxon>
        <taxon>Lachnocladiaceae</taxon>
        <taxon>Vararia</taxon>
    </lineage>
</organism>
<protein>
    <submittedName>
        <fullName evidence="1">Uncharacterized protein</fullName>
    </submittedName>
</protein>
<gene>
    <name evidence="1" type="ORF">K488DRAFT_58236</name>
</gene>
<sequence>MDRKSSPDSFIDPTTAGFAFDPVSGLDLLQYPAEPYGMPSLHSSSPRLGYGLNLVGTMSEYTYSGAPSYTASPSARPFTPPQSASIFPGALSNLSPGEMSSDSMQSGRTSRGSSTHSPSLSAIPRAHRFNPLAVAPSASRGPTTRRRRGSTKQTDDFSDDDDDFPPAASTGPDVAVNRREEVRRQRIESEQRRRDELRDGYRRLKEVLPVSNQKSSKVALLDRATTHIKCLETTQHELQVRLQRAETETARLRQLNETLMLTSAEQRHALATAMQQQHPTAGAF</sequence>
<comment type="caution">
    <text evidence="1">The sequence shown here is derived from an EMBL/GenBank/DDBJ whole genome shotgun (WGS) entry which is preliminary data.</text>
</comment>
<reference evidence="1" key="1">
    <citation type="submission" date="2021-02" db="EMBL/GenBank/DDBJ databases">
        <authorList>
            <consortium name="DOE Joint Genome Institute"/>
            <person name="Ahrendt S."/>
            <person name="Looney B.P."/>
            <person name="Miyauchi S."/>
            <person name="Morin E."/>
            <person name="Drula E."/>
            <person name="Courty P.E."/>
            <person name="Chicoki N."/>
            <person name="Fauchery L."/>
            <person name="Kohler A."/>
            <person name="Kuo A."/>
            <person name="Labutti K."/>
            <person name="Pangilinan J."/>
            <person name="Lipzen A."/>
            <person name="Riley R."/>
            <person name="Andreopoulos W."/>
            <person name="He G."/>
            <person name="Johnson J."/>
            <person name="Barry K.W."/>
            <person name="Grigoriev I.V."/>
            <person name="Nagy L."/>
            <person name="Hibbett D."/>
            <person name="Henrissat B."/>
            <person name="Matheny P.B."/>
            <person name="Labbe J."/>
            <person name="Martin F."/>
        </authorList>
    </citation>
    <scope>NUCLEOTIDE SEQUENCE</scope>
    <source>
        <strain evidence="1">EC-137</strain>
    </source>
</reference>
<dbReference type="EMBL" id="MU273740">
    <property type="protein sequence ID" value="KAI0028585.1"/>
    <property type="molecule type" value="Genomic_DNA"/>
</dbReference>